<dbReference type="PANTHER" id="PTHR30572">
    <property type="entry name" value="MEMBRANE COMPONENT OF TRANSPORTER-RELATED"/>
    <property type="match status" value="1"/>
</dbReference>
<dbReference type="GO" id="GO:0022857">
    <property type="term" value="F:transmembrane transporter activity"/>
    <property type="evidence" value="ECO:0007669"/>
    <property type="project" value="TreeGrafter"/>
</dbReference>
<dbReference type="EMBL" id="RXNT01000002">
    <property type="protein sequence ID" value="RTR35863.1"/>
    <property type="molecule type" value="Genomic_DNA"/>
</dbReference>
<dbReference type="RefSeq" id="WP_126406700.1">
    <property type="nucleotide sequence ID" value="NZ_RXNT01000002.1"/>
</dbReference>
<feature type="domain" description="MacB-like periplasmic core" evidence="8">
    <location>
        <begin position="131"/>
        <end position="289"/>
    </location>
</feature>
<evidence type="ECO:0000256" key="6">
    <source>
        <dbReference type="SAM" id="Phobius"/>
    </source>
</evidence>
<evidence type="ECO:0000313" key="9">
    <source>
        <dbReference type="EMBL" id="RTR35863.1"/>
    </source>
</evidence>
<feature type="transmembrane region" description="Helical" evidence="6">
    <location>
        <begin position="364"/>
        <end position="385"/>
    </location>
</feature>
<dbReference type="GO" id="GO:0005886">
    <property type="term" value="C:plasma membrane"/>
    <property type="evidence" value="ECO:0007669"/>
    <property type="project" value="UniProtKB-SubCell"/>
</dbReference>
<dbReference type="OrthoDB" id="9812886at2"/>
<keyword evidence="3 6" id="KW-0812">Transmembrane</keyword>
<evidence type="ECO:0000256" key="1">
    <source>
        <dbReference type="ARBA" id="ARBA00004651"/>
    </source>
</evidence>
<keyword evidence="10" id="KW-1185">Reference proteome</keyword>
<comment type="subcellular location">
    <subcellularLocation>
        <location evidence="1">Cell membrane</location>
        <topology evidence="1">Multi-pass membrane protein</topology>
    </subcellularLocation>
</comment>
<evidence type="ECO:0000256" key="3">
    <source>
        <dbReference type="ARBA" id="ARBA00022692"/>
    </source>
</evidence>
<evidence type="ECO:0000256" key="5">
    <source>
        <dbReference type="ARBA" id="ARBA00023136"/>
    </source>
</evidence>
<keyword evidence="2" id="KW-1003">Cell membrane</keyword>
<accession>A0A3S0II24</accession>
<dbReference type="InterPro" id="IPR003838">
    <property type="entry name" value="ABC3_permease_C"/>
</dbReference>
<evidence type="ECO:0000313" key="10">
    <source>
        <dbReference type="Proteomes" id="UP000271374"/>
    </source>
</evidence>
<name>A0A3S0II24_9BACI</name>
<feature type="domain" description="ABC3 transporter permease C-terminal" evidence="7">
    <location>
        <begin position="325"/>
        <end position="482"/>
    </location>
</feature>
<evidence type="ECO:0000259" key="7">
    <source>
        <dbReference type="Pfam" id="PF02687"/>
    </source>
</evidence>
<protein>
    <submittedName>
        <fullName evidence="9">ABC transporter permease</fullName>
    </submittedName>
</protein>
<dbReference type="Proteomes" id="UP000271374">
    <property type="component" value="Unassembled WGS sequence"/>
</dbReference>
<dbReference type="Pfam" id="PF02687">
    <property type="entry name" value="FtsX"/>
    <property type="match status" value="1"/>
</dbReference>
<reference evidence="9 10" key="1">
    <citation type="submission" date="2018-12" db="EMBL/GenBank/DDBJ databases">
        <title>Bacillus yapensis draft genome sequence.</title>
        <authorList>
            <person name="Yu L."/>
            <person name="Xu X."/>
            <person name="Tang X."/>
        </authorList>
    </citation>
    <scope>NUCLEOTIDE SEQUENCE [LARGE SCALE GENOMIC DNA]</scope>
    <source>
        <strain evidence="9 10">XXST-01</strain>
    </source>
</reference>
<dbReference type="Pfam" id="PF12704">
    <property type="entry name" value="MacB_PCD"/>
    <property type="match status" value="1"/>
</dbReference>
<evidence type="ECO:0000256" key="2">
    <source>
        <dbReference type="ARBA" id="ARBA00022475"/>
    </source>
</evidence>
<keyword evidence="5 6" id="KW-0472">Membrane</keyword>
<comment type="caution">
    <text evidence="9">The sequence shown here is derived from an EMBL/GenBank/DDBJ whole genome shotgun (WGS) entry which is preliminary data.</text>
</comment>
<dbReference type="InterPro" id="IPR025857">
    <property type="entry name" value="MacB_PCD"/>
</dbReference>
<keyword evidence="4 6" id="KW-1133">Transmembrane helix</keyword>
<organism evidence="9 10">
    <name type="scientific">Bacillus yapensis</name>
    <dbReference type="NCBI Taxonomy" id="2492960"/>
    <lineage>
        <taxon>Bacteria</taxon>
        <taxon>Bacillati</taxon>
        <taxon>Bacillota</taxon>
        <taxon>Bacilli</taxon>
        <taxon>Bacillales</taxon>
        <taxon>Bacillaceae</taxon>
        <taxon>Bacillus</taxon>
    </lineage>
</organism>
<dbReference type="InterPro" id="IPR050250">
    <property type="entry name" value="Macrolide_Exporter_MacB"/>
</dbReference>
<feature type="transmembrane region" description="Helical" evidence="6">
    <location>
        <begin position="324"/>
        <end position="344"/>
    </location>
</feature>
<sequence length="490" mass="52790">MNFLKRSWLSVKTRKGKSLLQIIVFSAIFVLVLAGLSIQSAADKSSDLARQKLGADVTLQQDMDKMREKMQEQMATSGEGGGRMRIERTPIDVTAAEELTTYEQIKGYNFYSSTTGLASDFEPIENESSTENAEEEGPGGMIRGGMALGDVTLQGVAFTDSETDFMEGNATIVEGRHLTSEDLDKNVAVIEQSLAENNDLSVGDSITVANPSDESISSTLEIVGIYSTTSTGSDIGMNLAAMNPYNKIYVPYTAASTLKGTDYAGTIDSAIYYIDDPADMESFVEQAKNESSIDFDTFTLNANDQLYQQMVGPIENVASFSKNVVYLVSIAGAVILGLIVMMSIRERKYEMGVLLAIGEKRWKLIGQFIAEILLVAVLSLGIATVSGNYVADQMGQQLLNQEVTSAETSNMPESFGGRGGMFGGQLGGRMGATNMMQNQQAVIDELNVQVTGNDLGMLAIIGAIIAIFSALLPSLSVLRLQPKVILTKQD</sequence>
<evidence type="ECO:0000259" key="8">
    <source>
        <dbReference type="Pfam" id="PF12704"/>
    </source>
</evidence>
<dbReference type="AlphaFoldDB" id="A0A3S0II24"/>
<evidence type="ECO:0000256" key="4">
    <source>
        <dbReference type="ARBA" id="ARBA00022989"/>
    </source>
</evidence>
<feature type="transmembrane region" description="Helical" evidence="6">
    <location>
        <begin position="455"/>
        <end position="478"/>
    </location>
</feature>
<dbReference type="PANTHER" id="PTHR30572:SF9">
    <property type="entry name" value="ABC TRANSPORTER PERMEASE PROTEIN"/>
    <property type="match status" value="1"/>
</dbReference>
<gene>
    <name evidence="9" type="ORF">EKG37_04335</name>
</gene>
<proteinExistence type="predicted"/>